<dbReference type="GO" id="GO:0006412">
    <property type="term" value="P:translation"/>
    <property type="evidence" value="ECO:0007669"/>
    <property type="project" value="InterPro"/>
</dbReference>
<dbReference type="InterPro" id="IPR000182">
    <property type="entry name" value="GNAT_dom"/>
</dbReference>
<dbReference type="PANTHER" id="PTHR23502">
    <property type="entry name" value="MAJOR FACILITATOR SUPERFAMILY"/>
    <property type="match status" value="1"/>
</dbReference>
<feature type="transmembrane region" description="Helical" evidence="8">
    <location>
        <begin position="592"/>
        <end position="611"/>
    </location>
</feature>
<feature type="transmembrane region" description="Helical" evidence="8">
    <location>
        <begin position="435"/>
        <end position="452"/>
    </location>
</feature>
<dbReference type="Gene3D" id="1.20.1250.20">
    <property type="entry name" value="MFS general substrate transporter like domains"/>
    <property type="match status" value="1"/>
</dbReference>
<organism evidence="10 11">
    <name type="scientific">Pachysolen tannophilus NRRL Y-2460</name>
    <dbReference type="NCBI Taxonomy" id="669874"/>
    <lineage>
        <taxon>Eukaryota</taxon>
        <taxon>Fungi</taxon>
        <taxon>Dikarya</taxon>
        <taxon>Ascomycota</taxon>
        <taxon>Saccharomycotina</taxon>
        <taxon>Pichiomycetes</taxon>
        <taxon>Pachysolenaceae</taxon>
        <taxon>Pachysolen</taxon>
    </lineage>
</organism>
<feature type="transmembrane region" description="Helical" evidence="8">
    <location>
        <begin position="848"/>
        <end position="869"/>
    </location>
</feature>
<comment type="similarity">
    <text evidence="2">Belongs to the bacterial ribosomal protein bL33 family.</text>
</comment>
<evidence type="ECO:0000256" key="5">
    <source>
        <dbReference type="ARBA" id="ARBA00022989"/>
    </source>
</evidence>
<dbReference type="GO" id="GO:0016747">
    <property type="term" value="F:acyltransferase activity, transferring groups other than amino-acyl groups"/>
    <property type="evidence" value="ECO:0007669"/>
    <property type="project" value="InterPro"/>
</dbReference>
<keyword evidence="7" id="KW-0687">Ribonucleoprotein</keyword>
<dbReference type="PANTHER" id="PTHR23502:SF34">
    <property type="entry name" value="PROTEIN HOL1"/>
    <property type="match status" value="1"/>
</dbReference>
<evidence type="ECO:0000256" key="6">
    <source>
        <dbReference type="ARBA" id="ARBA00023136"/>
    </source>
</evidence>
<keyword evidence="6 8" id="KW-0472">Membrane</keyword>
<evidence type="ECO:0000256" key="8">
    <source>
        <dbReference type="SAM" id="Phobius"/>
    </source>
</evidence>
<dbReference type="SUPFAM" id="SSF103473">
    <property type="entry name" value="MFS general substrate transporter"/>
    <property type="match status" value="1"/>
</dbReference>
<dbReference type="InterPro" id="IPR016181">
    <property type="entry name" value="Acyl_CoA_acyltransferase"/>
</dbReference>
<feature type="transmembrane region" description="Helical" evidence="8">
    <location>
        <begin position="909"/>
        <end position="932"/>
    </location>
</feature>
<proteinExistence type="inferred from homology"/>
<feature type="transmembrane region" description="Helical" evidence="8">
    <location>
        <begin position="815"/>
        <end position="836"/>
    </location>
</feature>
<evidence type="ECO:0000313" key="10">
    <source>
        <dbReference type="EMBL" id="ODV96738.1"/>
    </source>
</evidence>
<dbReference type="AlphaFoldDB" id="A0A1E4TYJ7"/>
<feature type="transmembrane region" description="Helical" evidence="8">
    <location>
        <begin position="472"/>
        <end position="490"/>
    </location>
</feature>
<dbReference type="SUPFAM" id="SSF57829">
    <property type="entry name" value="Zn-binding ribosomal proteins"/>
    <property type="match status" value="1"/>
</dbReference>
<dbReference type="Proteomes" id="UP000094236">
    <property type="component" value="Unassembled WGS sequence"/>
</dbReference>
<dbReference type="Gene3D" id="3.40.630.30">
    <property type="match status" value="1"/>
</dbReference>
<dbReference type="InterPro" id="IPR011701">
    <property type="entry name" value="MFS"/>
</dbReference>
<keyword evidence="4" id="KW-0689">Ribosomal protein</keyword>
<evidence type="ECO:0000256" key="1">
    <source>
        <dbReference type="ARBA" id="ARBA00004141"/>
    </source>
</evidence>
<dbReference type="OrthoDB" id="275534at2759"/>
<evidence type="ECO:0000256" key="4">
    <source>
        <dbReference type="ARBA" id="ARBA00022980"/>
    </source>
</evidence>
<dbReference type="GO" id="GO:0000324">
    <property type="term" value="C:fungal-type vacuole"/>
    <property type="evidence" value="ECO:0007669"/>
    <property type="project" value="TreeGrafter"/>
</dbReference>
<reference evidence="11" key="1">
    <citation type="submission" date="2016-05" db="EMBL/GenBank/DDBJ databases">
        <title>Comparative genomics of biotechnologically important yeasts.</title>
        <authorList>
            <consortium name="DOE Joint Genome Institute"/>
            <person name="Riley R."/>
            <person name="Haridas S."/>
            <person name="Wolfe K.H."/>
            <person name="Lopes M.R."/>
            <person name="Hittinger C.T."/>
            <person name="Goker M."/>
            <person name="Salamov A."/>
            <person name="Wisecaver J."/>
            <person name="Long T.M."/>
            <person name="Aerts A.L."/>
            <person name="Barry K."/>
            <person name="Choi C."/>
            <person name="Clum A."/>
            <person name="Coughlan A.Y."/>
            <person name="Deshpande S."/>
            <person name="Douglass A.P."/>
            <person name="Hanson S.J."/>
            <person name="Klenk H.-P."/>
            <person name="Labutti K."/>
            <person name="Lapidus A."/>
            <person name="Lindquist E."/>
            <person name="Lipzen A."/>
            <person name="Meier-Kolthoff J.P."/>
            <person name="Ohm R.A."/>
            <person name="Otillar R.P."/>
            <person name="Pangilinan J."/>
            <person name="Peng Y."/>
            <person name="Rokas A."/>
            <person name="Rosa C.A."/>
            <person name="Scheuner C."/>
            <person name="Sibirny A.A."/>
            <person name="Slot J.C."/>
            <person name="Stielow J.B."/>
            <person name="Sun H."/>
            <person name="Kurtzman C.P."/>
            <person name="Blackwell M."/>
            <person name="Grigoriev I.V."/>
            <person name="Jeffries T.W."/>
        </authorList>
    </citation>
    <scope>NUCLEOTIDE SEQUENCE [LARGE SCALE GENOMIC DNA]</scope>
    <source>
        <strain evidence="11">NRRL Y-2460</strain>
    </source>
</reference>
<sequence length="1007" mass="112317">MEYQRFSKNSNININNHDVRNVNLYSSDDINLKSLSEKKAKPNNNNNNNNNEFELSQIKVVENLIDVDSSKAVDAVVETNVVDATLMDATVVDRHTGAIAVTAAAAAAVAAASAGATTTNVDTLEVEIVDASTFQKAAKTLQIAFQEDKFAHYLTKPIESPILKQKVDLALFEASVFSSILDGLVVAIRDKEAEKIDPNAPFLACACFTKPDCDSGFWDRVYSGNFKRELLANQICRRRVFEEQFPLLDDTKDEVLGDQSSIAWYLADIGTTPNARGKGCARKLLEYVYENFIDPENLVCYLESSNPKNRVIYEKLGFTFVKTFKVGHISCDCNSGYCGEAPLEMDVMVRGIKGKKWVSDQITKIEFDMDQYFNKYHPDFIPGTFHVYSSGYRANVEATTESGAPAMKTDGDVILIPQPTDSSNDPLNWNKWRKLWHFFLLLFMTAFTAATSNDAGAGQDSLNEIYDISYDAMNTGAGVLFIAIGYGTLFMAPFSSLYGRKITYLICILSGLCGCLWYGKSNDTSDTIWSQLFVGASEACSEAQVQLSISDICFQSQYGSALTLYILSISIGTYLGPLIAGFIDEYQSFRWIGWWGAIISGGLLIVLIFGLEETYFDRTKYMPTFDGNSMKQFFSNQGEVQDEKYDADTMKINQTTEEGLIMTADSSNEQKLGGENQLVSATTDIKFPHNNGANEPQKTYFQKMAIITPGSNLKGYGIVQYFKLLWINLKVMMFPPVILSGLMWGIQDALLSFYLTTEDDDYYYPPWNYSDTGVAIMNIPCLIGATVGCCYAGFISDWFALWMAKRNGGVAEAEFRLWFSFLSGIVCSIGLLMFGIGTEKALDWRIQYVGLGFIGFGWGSSGDVAMSYLMDAYPEMILEGMVGVSVINNSIACIFTFTCSYWLDDSGTQNTYIALACINLFIMFLAAPFIIWEAKSKNIIIKLLSTANTGYARYLLRPRSTPLITQIRYDPLVKRHVLFTEGKKRKIQDTKPLDFSRGASRFFANKK</sequence>
<dbReference type="InterPro" id="IPR011332">
    <property type="entry name" value="Ribosomal_zn-bd"/>
</dbReference>
<evidence type="ECO:0000256" key="3">
    <source>
        <dbReference type="ARBA" id="ARBA00022692"/>
    </source>
</evidence>
<accession>A0A1E4TYJ7</accession>
<keyword evidence="5 8" id="KW-1133">Transmembrane helix</keyword>
<dbReference type="PROSITE" id="PS51186">
    <property type="entry name" value="GNAT"/>
    <property type="match status" value="1"/>
</dbReference>
<feature type="transmembrane region" description="Helical" evidence="8">
    <location>
        <begin position="881"/>
        <end position="903"/>
    </location>
</feature>
<feature type="transmembrane region" description="Helical" evidence="8">
    <location>
        <begin position="775"/>
        <end position="803"/>
    </location>
</feature>
<dbReference type="InterPro" id="IPR038584">
    <property type="entry name" value="Ribosomal_bL33_sf"/>
</dbReference>
<dbReference type="GO" id="GO:0005840">
    <property type="term" value="C:ribosome"/>
    <property type="evidence" value="ECO:0007669"/>
    <property type="project" value="UniProtKB-KW"/>
</dbReference>
<dbReference type="GO" id="GO:0005886">
    <property type="term" value="C:plasma membrane"/>
    <property type="evidence" value="ECO:0007669"/>
    <property type="project" value="TreeGrafter"/>
</dbReference>
<dbReference type="Pfam" id="PF07690">
    <property type="entry name" value="MFS_1"/>
    <property type="match status" value="1"/>
</dbReference>
<dbReference type="Pfam" id="PF13508">
    <property type="entry name" value="Acetyltransf_7"/>
    <property type="match status" value="1"/>
</dbReference>
<dbReference type="GO" id="GO:0022857">
    <property type="term" value="F:transmembrane transporter activity"/>
    <property type="evidence" value="ECO:0007669"/>
    <property type="project" value="InterPro"/>
</dbReference>
<dbReference type="SUPFAM" id="SSF55729">
    <property type="entry name" value="Acyl-CoA N-acyltransferases (Nat)"/>
    <property type="match status" value="1"/>
</dbReference>
<feature type="domain" description="N-acetyltransferase" evidence="9">
    <location>
        <begin position="186"/>
        <end position="350"/>
    </location>
</feature>
<dbReference type="CDD" id="cd04301">
    <property type="entry name" value="NAT_SF"/>
    <property type="match status" value="1"/>
</dbReference>
<dbReference type="Gene3D" id="2.20.28.120">
    <property type="entry name" value="Ribosomal protein L33"/>
    <property type="match status" value="1"/>
</dbReference>
<dbReference type="CDD" id="cd17323">
    <property type="entry name" value="MFS_Tpo1_MDR_like"/>
    <property type="match status" value="1"/>
</dbReference>
<evidence type="ECO:0000256" key="7">
    <source>
        <dbReference type="ARBA" id="ARBA00023274"/>
    </source>
</evidence>
<dbReference type="InterPro" id="IPR036259">
    <property type="entry name" value="MFS_trans_sf"/>
</dbReference>
<gene>
    <name evidence="10" type="ORF">PACTADRAFT_1323</name>
</gene>
<dbReference type="EMBL" id="KV454012">
    <property type="protein sequence ID" value="ODV96738.1"/>
    <property type="molecule type" value="Genomic_DNA"/>
</dbReference>
<keyword evidence="3 8" id="KW-0812">Transmembrane</keyword>
<name>A0A1E4TYJ7_PACTA</name>
<protein>
    <recommendedName>
        <fullName evidence="9">N-acetyltransferase domain-containing protein</fullName>
    </recommendedName>
</protein>
<dbReference type="GO" id="GO:1990904">
    <property type="term" value="C:ribonucleoprotein complex"/>
    <property type="evidence" value="ECO:0007669"/>
    <property type="project" value="UniProtKB-KW"/>
</dbReference>
<evidence type="ECO:0000259" key="9">
    <source>
        <dbReference type="PROSITE" id="PS51186"/>
    </source>
</evidence>
<dbReference type="STRING" id="669874.A0A1E4TYJ7"/>
<evidence type="ECO:0000313" key="11">
    <source>
        <dbReference type="Proteomes" id="UP000094236"/>
    </source>
</evidence>
<feature type="transmembrane region" description="Helical" evidence="8">
    <location>
        <begin position="733"/>
        <end position="755"/>
    </location>
</feature>
<keyword evidence="11" id="KW-1185">Reference proteome</keyword>
<comment type="subcellular location">
    <subcellularLocation>
        <location evidence="1">Membrane</location>
        <topology evidence="1">Multi-pass membrane protein</topology>
    </subcellularLocation>
</comment>
<evidence type="ECO:0000256" key="2">
    <source>
        <dbReference type="ARBA" id="ARBA00007596"/>
    </source>
</evidence>